<dbReference type="EMBL" id="JACHIP010000002">
    <property type="protein sequence ID" value="MBB5057165.1"/>
    <property type="molecule type" value="Genomic_DNA"/>
</dbReference>
<evidence type="ECO:0000313" key="2">
    <source>
        <dbReference type="Proteomes" id="UP000540989"/>
    </source>
</evidence>
<reference evidence="1 2" key="1">
    <citation type="submission" date="2020-08" db="EMBL/GenBank/DDBJ databases">
        <title>Genomic Encyclopedia of Type Strains, Phase IV (KMG-V): Genome sequencing to study the core and pangenomes of soil and plant-associated prokaryotes.</title>
        <authorList>
            <person name="Whitman W."/>
        </authorList>
    </citation>
    <scope>NUCLEOTIDE SEQUENCE [LARGE SCALE GENOMIC DNA]</scope>
    <source>
        <strain evidence="1 2">M8UP14</strain>
    </source>
</reference>
<keyword evidence="2" id="KW-1185">Reference proteome</keyword>
<dbReference type="RefSeq" id="WP_184215706.1">
    <property type="nucleotide sequence ID" value="NZ_JACHIP010000002.1"/>
</dbReference>
<name>A0A7W7ZC45_9BACT</name>
<accession>A0A7W7ZC45</accession>
<comment type="caution">
    <text evidence="1">The sequence shown here is derived from an EMBL/GenBank/DDBJ whole genome shotgun (WGS) entry which is preliminary data.</text>
</comment>
<protein>
    <submittedName>
        <fullName evidence="1">Uncharacterized protein</fullName>
    </submittedName>
</protein>
<proteinExistence type="predicted"/>
<gene>
    <name evidence="1" type="ORF">HDF16_001850</name>
</gene>
<organism evidence="1 2">
    <name type="scientific">Granulicella aggregans</name>
    <dbReference type="NCBI Taxonomy" id="474949"/>
    <lineage>
        <taxon>Bacteria</taxon>
        <taxon>Pseudomonadati</taxon>
        <taxon>Acidobacteriota</taxon>
        <taxon>Terriglobia</taxon>
        <taxon>Terriglobales</taxon>
        <taxon>Acidobacteriaceae</taxon>
        <taxon>Granulicella</taxon>
    </lineage>
</organism>
<dbReference type="AlphaFoldDB" id="A0A7W7ZC45"/>
<evidence type="ECO:0000313" key="1">
    <source>
        <dbReference type="EMBL" id="MBB5057165.1"/>
    </source>
</evidence>
<dbReference type="Proteomes" id="UP000540989">
    <property type="component" value="Unassembled WGS sequence"/>
</dbReference>
<sequence>MGRQHYRAVLTHLDRCDAYLAGQFTSDDPENTGSRTMLESYALDPRGSGDHRQAAADDRYFALRR</sequence>